<keyword evidence="16" id="KW-0378">Hydrolase</keyword>
<dbReference type="GO" id="GO:0009231">
    <property type="term" value="P:riboflavin biosynthetic process"/>
    <property type="evidence" value="ECO:0007669"/>
    <property type="project" value="UniProtKB-UniRule"/>
</dbReference>
<dbReference type="InterPro" id="IPR017945">
    <property type="entry name" value="DHBP_synth_RibB-like_a/b_dom"/>
</dbReference>
<comment type="pathway">
    <text evidence="4 14">Cofactor biosynthesis; riboflavin biosynthesis; 2-hydroxy-3-oxobutyl phosphate from D-ribulose 5-phosphate: step 1/1.</text>
</comment>
<keyword evidence="13 14" id="KW-0456">Lyase</keyword>
<comment type="subunit">
    <text evidence="14">Homodimer.</text>
</comment>
<comment type="similarity">
    <text evidence="6">In the C-terminal section; belongs to the GTP cyclohydrolase II family.</text>
</comment>
<evidence type="ECO:0000256" key="6">
    <source>
        <dbReference type="ARBA" id="ARBA00008976"/>
    </source>
</evidence>
<dbReference type="InterPro" id="IPR032677">
    <property type="entry name" value="GTP_cyclohydro_II"/>
</dbReference>
<dbReference type="PANTHER" id="PTHR21327:SF34">
    <property type="entry name" value="3,4-DIHYDROXY-2-BUTANONE 4-PHOSPHATE SYNTHASE"/>
    <property type="match status" value="1"/>
</dbReference>
<dbReference type="EC" id="4.1.99.12" evidence="7 14"/>
<evidence type="ECO:0000259" key="15">
    <source>
        <dbReference type="Pfam" id="PF00925"/>
    </source>
</evidence>
<name>A0A7W5G7L2_9GAMM</name>
<evidence type="ECO:0000256" key="14">
    <source>
        <dbReference type="HAMAP-Rule" id="MF_00180"/>
    </source>
</evidence>
<dbReference type="GO" id="GO:0000287">
    <property type="term" value="F:magnesium ion binding"/>
    <property type="evidence" value="ECO:0007669"/>
    <property type="project" value="UniProtKB-UniRule"/>
</dbReference>
<dbReference type="NCBIfam" id="TIGR00506">
    <property type="entry name" value="ribB"/>
    <property type="match status" value="1"/>
</dbReference>
<accession>A0A7W5G7L2</accession>
<dbReference type="Pfam" id="PF00925">
    <property type="entry name" value="GTP_cyclohydro2"/>
    <property type="match status" value="1"/>
</dbReference>
<dbReference type="UniPathway" id="UPA00275">
    <property type="reaction ID" value="UER00399"/>
</dbReference>
<evidence type="ECO:0000256" key="13">
    <source>
        <dbReference type="ARBA" id="ARBA00023239"/>
    </source>
</evidence>
<feature type="binding site" evidence="14">
    <location>
        <position position="149"/>
    </location>
    <ligand>
        <name>Mg(2+)</name>
        <dbReference type="ChEBI" id="CHEBI:18420"/>
        <label>2</label>
    </ligand>
</feature>
<evidence type="ECO:0000313" key="17">
    <source>
        <dbReference type="Proteomes" id="UP000525987"/>
    </source>
</evidence>
<dbReference type="RefSeq" id="WP_183389654.1">
    <property type="nucleotide sequence ID" value="NZ_JACHXM010000042.1"/>
</dbReference>
<feature type="binding site" evidence="14">
    <location>
        <begin position="33"/>
        <end position="34"/>
    </location>
    <ligand>
        <name>D-ribulose 5-phosphate</name>
        <dbReference type="ChEBI" id="CHEBI:58121"/>
    </ligand>
</feature>
<evidence type="ECO:0000256" key="3">
    <source>
        <dbReference type="ARBA" id="ARBA00002284"/>
    </source>
</evidence>
<evidence type="ECO:0000256" key="1">
    <source>
        <dbReference type="ARBA" id="ARBA00000141"/>
    </source>
</evidence>
<dbReference type="HAMAP" id="MF_00180">
    <property type="entry name" value="RibB"/>
    <property type="match status" value="1"/>
</dbReference>
<dbReference type="GO" id="GO:0005829">
    <property type="term" value="C:cytosol"/>
    <property type="evidence" value="ECO:0007669"/>
    <property type="project" value="TreeGrafter"/>
</dbReference>
<evidence type="ECO:0000256" key="11">
    <source>
        <dbReference type="ARBA" id="ARBA00022842"/>
    </source>
</evidence>
<comment type="caution">
    <text evidence="16">The sequence shown here is derived from an EMBL/GenBank/DDBJ whole genome shotgun (WGS) entry which is preliminary data.</text>
</comment>
<dbReference type="GO" id="GO:0008686">
    <property type="term" value="F:3,4-dihydroxy-2-butanone-4-phosphate synthase activity"/>
    <property type="evidence" value="ECO:0007669"/>
    <property type="project" value="UniProtKB-UniRule"/>
</dbReference>
<dbReference type="Gene3D" id="3.90.870.10">
    <property type="entry name" value="DHBP synthase"/>
    <property type="match status" value="1"/>
</dbReference>
<proteinExistence type="inferred from homology"/>
<dbReference type="GO" id="GO:0030145">
    <property type="term" value="F:manganese ion binding"/>
    <property type="evidence" value="ECO:0007669"/>
    <property type="project" value="UniProtKB-UniRule"/>
</dbReference>
<keyword evidence="9 14" id="KW-0686">Riboflavin biosynthesis</keyword>
<gene>
    <name evidence="14" type="primary">ribB</name>
    <name evidence="16" type="ORF">FHR96_004251</name>
</gene>
<dbReference type="Pfam" id="PF00926">
    <property type="entry name" value="DHBP_synthase"/>
    <property type="match status" value="1"/>
</dbReference>
<keyword evidence="10 14" id="KW-0479">Metal-binding</keyword>
<dbReference type="Gene3D" id="3.40.50.10990">
    <property type="entry name" value="GTP cyclohydrolase II"/>
    <property type="match status" value="2"/>
</dbReference>
<feature type="site" description="Essential for catalytic activity" evidence="14">
    <location>
        <position position="170"/>
    </location>
</feature>
<evidence type="ECO:0000256" key="7">
    <source>
        <dbReference type="ARBA" id="ARBA00012153"/>
    </source>
</evidence>
<keyword evidence="12 14" id="KW-0464">Manganese</keyword>
<dbReference type="EMBL" id="JACHXM010000042">
    <property type="protein sequence ID" value="MBB3143330.1"/>
    <property type="molecule type" value="Genomic_DNA"/>
</dbReference>
<comment type="function">
    <text evidence="3 14">Catalyzes the conversion of D-ribulose 5-phosphate to formate and 3,4-dihydroxy-2-butanone 4-phosphate.</text>
</comment>
<comment type="cofactor">
    <cofactor evidence="14">
        <name>Mg(2+)</name>
        <dbReference type="ChEBI" id="CHEBI:18420"/>
    </cofactor>
    <cofactor evidence="14">
        <name>Mn(2+)</name>
        <dbReference type="ChEBI" id="CHEBI:29035"/>
    </cofactor>
    <text evidence="14">Binds 2 divalent metal cations per subunit. Magnesium or manganese.</text>
</comment>
<keyword evidence="17" id="KW-1185">Reference proteome</keyword>
<dbReference type="InterPro" id="IPR000422">
    <property type="entry name" value="DHBP_synthase_RibB"/>
</dbReference>
<dbReference type="SUPFAM" id="SSF55821">
    <property type="entry name" value="YrdC/RibB"/>
    <property type="match status" value="1"/>
</dbReference>
<organism evidence="16 17">
    <name type="scientific">Halomonas organivorans</name>
    <dbReference type="NCBI Taxonomy" id="257772"/>
    <lineage>
        <taxon>Bacteria</taxon>
        <taxon>Pseudomonadati</taxon>
        <taxon>Pseudomonadota</taxon>
        <taxon>Gammaproteobacteria</taxon>
        <taxon>Oceanospirillales</taxon>
        <taxon>Halomonadaceae</taxon>
        <taxon>Halomonas</taxon>
    </lineage>
</organism>
<reference evidence="16 17" key="1">
    <citation type="submission" date="2020-08" db="EMBL/GenBank/DDBJ databases">
        <title>Genomic Encyclopedia of Type Strains, Phase III (KMG-III): the genomes of soil and plant-associated and newly described type strains.</title>
        <authorList>
            <person name="Whitman W."/>
        </authorList>
    </citation>
    <scope>NUCLEOTIDE SEQUENCE [LARGE SCALE GENOMIC DNA]</scope>
    <source>
        <strain evidence="16 17">CECT 5995</strain>
    </source>
</reference>
<dbReference type="InterPro" id="IPR036144">
    <property type="entry name" value="RibA-like_sf"/>
</dbReference>
<protein>
    <recommendedName>
        <fullName evidence="8 14">3,4-dihydroxy-2-butanone 4-phosphate synthase</fullName>
        <shortName evidence="14">DHBP synthase</shortName>
        <ecNumber evidence="7 14">4.1.99.12</ecNumber>
    </recommendedName>
</protein>
<comment type="similarity">
    <text evidence="5">In the N-terminal section; belongs to the DHBP synthase family.</text>
</comment>
<dbReference type="PIRSF" id="PIRSF001259">
    <property type="entry name" value="RibA"/>
    <property type="match status" value="1"/>
</dbReference>
<comment type="similarity">
    <text evidence="14">Belongs to the DHBP synthase family.</text>
</comment>
<comment type="cofactor">
    <cofactor evidence="2">
        <name>Mn(2+)</name>
        <dbReference type="ChEBI" id="CHEBI:29035"/>
    </cofactor>
</comment>
<dbReference type="FunFam" id="3.90.870.10:FF:000001">
    <property type="entry name" value="Riboflavin biosynthesis protein RibBA"/>
    <property type="match status" value="1"/>
</dbReference>
<dbReference type="Proteomes" id="UP000525987">
    <property type="component" value="Unassembled WGS sequence"/>
</dbReference>
<feature type="binding site" evidence="14">
    <location>
        <position position="34"/>
    </location>
    <ligand>
        <name>Mg(2+)</name>
        <dbReference type="ChEBI" id="CHEBI:18420"/>
        <label>1</label>
    </ligand>
</feature>
<feature type="binding site" evidence="14">
    <location>
        <position position="38"/>
    </location>
    <ligand>
        <name>D-ribulose 5-phosphate</name>
        <dbReference type="ChEBI" id="CHEBI:58121"/>
    </ligand>
</feature>
<feature type="binding site" evidence="14">
    <location>
        <position position="34"/>
    </location>
    <ligand>
        <name>Mg(2+)</name>
        <dbReference type="ChEBI" id="CHEBI:18420"/>
        <label>2</label>
    </ligand>
</feature>
<evidence type="ECO:0000313" key="16">
    <source>
        <dbReference type="EMBL" id="MBB3143330.1"/>
    </source>
</evidence>
<evidence type="ECO:0000256" key="5">
    <source>
        <dbReference type="ARBA" id="ARBA00005520"/>
    </source>
</evidence>
<keyword evidence="11 14" id="KW-0460">Magnesium</keyword>
<evidence type="ECO:0000256" key="4">
    <source>
        <dbReference type="ARBA" id="ARBA00004904"/>
    </source>
</evidence>
<dbReference type="AlphaFoldDB" id="A0A7W5G7L2"/>
<comment type="catalytic activity">
    <reaction evidence="1 14">
        <text>D-ribulose 5-phosphate = (2S)-2-hydroxy-3-oxobutyl phosphate + formate + H(+)</text>
        <dbReference type="Rhea" id="RHEA:18457"/>
        <dbReference type="ChEBI" id="CHEBI:15378"/>
        <dbReference type="ChEBI" id="CHEBI:15740"/>
        <dbReference type="ChEBI" id="CHEBI:58121"/>
        <dbReference type="ChEBI" id="CHEBI:58830"/>
        <dbReference type="EC" id="4.1.99.12"/>
    </reaction>
</comment>
<dbReference type="NCBIfam" id="NF010626">
    <property type="entry name" value="PRK14019.1"/>
    <property type="match status" value="1"/>
</dbReference>
<evidence type="ECO:0000256" key="8">
    <source>
        <dbReference type="ARBA" id="ARBA00018836"/>
    </source>
</evidence>
<evidence type="ECO:0000256" key="12">
    <source>
        <dbReference type="ARBA" id="ARBA00023211"/>
    </source>
</evidence>
<evidence type="ECO:0000256" key="9">
    <source>
        <dbReference type="ARBA" id="ARBA00022619"/>
    </source>
</evidence>
<feature type="domain" description="GTP cyclohydrolase II" evidence="15">
    <location>
        <begin position="217"/>
        <end position="374"/>
    </location>
</feature>
<sequence length="388" mass="42387">MEHSSSGGLAPIAELIEDIRQGRMVILMDDEDRENEGDIIMAAEKVEAEHINFMARHARGLICLPMTRERCERLQLPLMVRDNGSGFGTKFTLSIEAAEGVTTGISAADRARTVQAAVARDAQAADIVQPGHIFPLMAEPGGVLRRAGHTEAACDLSALAGLDPSGVICEVMSDDGSMARRPELEAFAREHGLKMGTIADLIHYRIHNEQTVESLESMPVQTPHGELTLHVFRDRIQGAHHLALVKGHPHPEALTTVRVHLTNVMRDLLSLQKGEHDSWTAHEAIAEIARADQGVFVLLDDGRSRQDLRDLLDVFLERRRPPRTSDSDGAGNYLTIGTGSQILRDLGVGRMRLLSSPWRFSALSGFDLEVVERLEPGQPPAAEGDDGA</sequence>
<dbReference type="PANTHER" id="PTHR21327">
    <property type="entry name" value="GTP CYCLOHYDROLASE II-RELATED"/>
    <property type="match status" value="1"/>
</dbReference>
<dbReference type="SUPFAM" id="SSF142695">
    <property type="entry name" value="RibA-like"/>
    <property type="match status" value="1"/>
</dbReference>
<feature type="site" description="Essential for catalytic activity" evidence="14">
    <location>
        <position position="132"/>
    </location>
</feature>
<feature type="binding site" evidence="14">
    <location>
        <begin position="146"/>
        <end position="150"/>
    </location>
    <ligand>
        <name>D-ribulose 5-phosphate</name>
        <dbReference type="ChEBI" id="CHEBI:58121"/>
    </ligand>
</feature>
<dbReference type="GO" id="GO:0003935">
    <property type="term" value="F:GTP cyclohydrolase II activity"/>
    <property type="evidence" value="ECO:0007669"/>
    <property type="project" value="TreeGrafter"/>
</dbReference>
<evidence type="ECO:0000256" key="10">
    <source>
        <dbReference type="ARBA" id="ARBA00022723"/>
    </source>
</evidence>
<evidence type="ECO:0000256" key="2">
    <source>
        <dbReference type="ARBA" id="ARBA00001936"/>
    </source>
</evidence>